<dbReference type="InterPro" id="IPR054597">
    <property type="entry name" value="FeeM_cat"/>
</dbReference>
<evidence type="ECO:0000313" key="3">
    <source>
        <dbReference type="Proteomes" id="UP000321389"/>
    </source>
</evidence>
<accession>A0A5B8L5W3</accession>
<dbReference type="InterPro" id="IPR016181">
    <property type="entry name" value="Acyl_CoA_acyltransferase"/>
</dbReference>
<dbReference type="Proteomes" id="UP000321389">
    <property type="component" value="Chromosome"/>
</dbReference>
<dbReference type="KEGG" id="niy:FQ775_13865"/>
<dbReference type="Gene3D" id="3.40.630.30">
    <property type="match status" value="1"/>
</dbReference>
<sequence length="227" mass="26025">MLERTEYRRIEGGEDLEEIYRLRYKSYRAADMVSELPGHMVHDPLDDLPNCYRFAILIDGQLVSTIRIHHVNSANPVSPSTTVYGDVLNPRIAAGETFIDPSRFAADPDWSQIYPQIPYLTLRLAGMACFHFDAPYCLSTIQEDHTGFYRRIYMSEQIGGVRSYPGLNYPVVLYQANVHAIEERSFARYPFFKSTRMEQRLLFDSPVNGDTAPLTVIPTARFFDRAA</sequence>
<dbReference type="OrthoDB" id="9812697at2"/>
<organism evidence="2 3">
    <name type="scientific">Nitratireductor mangrovi</name>
    <dbReference type="NCBI Taxonomy" id="2599600"/>
    <lineage>
        <taxon>Bacteria</taxon>
        <taxon>Pseudomonadati</taxon>
        <taxon>Pseudomonadota</taxon>
        <taxon>Alphaproteobacteria</taxon>
        <taxon>Hyphomicrobiales</taxon>
        <taxon>Phyllobacteriaceae</taxon>
        <taxon>Nitratireductor</taxon>
    </lineage>
</organism>
<evidence type="ECO:0000313" key="2">
    <source>
        <dbReference type="EMBL" id="QDZ03337.1"/>
    </source>
</evidence>
<dbReference type="SUPFAM" id="SSF55729">
    <property type="entry name" value="Acyl-CoA N-acyltransferases (Nat)"/>
    <property type="match status" value="1"/>
</dbReference>
<evidence type="ECO:0000259" key="1">
    <source>
        <dbReference type="Pfam" id="PF21926"/>
    </source>
</evidence>
<dbReference type="Pfam" id="PF21926">
    <property type="entry name" value="FeeM"/>
    <property type="match status" value="1"/>
</dbReference>
<reference evidence="2" key="1">
    <citation type="submission" date="2020-04" db="EMBL/GenBank/DDBJ databases">
        <title>Nitratireductor sp. nov. isolated from mangrove soil.</title>
        <authorList>
            <person name="Ye Y."/>
        </authorList>
    </citation>
    <scope>NUCLEOTIDE SEQUENCE</scope>
    <source>
        <strain evidence="2">SY7</strain>
    </source>
</reference>
<feature type="domain" description="N-acyl amino acid synthase FeeM catalytic core" evidence="1">
    <location>
        <begin position="18"/>
        <end position="177"/>
    </location>
</feature>
<name>A0A5B8L5W3_9HYPH</name>
<dbReference type="AlphaFoldDB" id="A0A5B8L5W3"/>
<proteinExistence type="predicted"/>
<dbReference type="EMBL" id="CP042301">
    <property type="protein sequence ID" value="QDZ03337.1"/>
    <property type="molecule type" value="Genomic_DNA"/>
</dbReference>
<keyword evidence="3" id="KW-1185">Reference proteome</keyword>
<protein>
    <recommendedName>
        <fullName evidence="1">N-acyl amino acid synthase FeeM catalytic core domain-containing protein</fullName>
    </recommendedName>
</protein>
<gene>
    <name evidence="2" type="ORF">FQ775_13865</name>
</gene>